<accession>A0A149U900</accession>
<evidence type="ECO:0008006" key="3">
    <source>
        <dbReference type="Google" id="ProtNLM"/>
    </source>
</evidence>
<reference evidence="1 2" key="1">
    <citation type="submission" date="2015-06" db="EMBL/GenBank/DDBJ databases">
        <title>Improved classification and identification of acetic acid bacteria using matrix-assisted laser desorption/ionization time-of-flight mass spectrometry; Gluconobacter nephelii and Gluconobacter uchimurae are later heterotypic synonyms of Gluconobacter japonicus and Gluconobacter oxydans, respectively.</title>
        <authorList>
            <person name="Li L."/>
            <person name="Cleenwerck I."/>
            <person name="De Vuyst L."/>
            <person name="Vandamme P."/>
        </authorList>
    </citation>
    <scope>NUCLEOTIDE SEQUENCE [LARGE SCALE GENOMIC DNA]</scope>
    <source>
        <strain evidence="1 2">LMG 1663</strain>
    </source>
</reference>
<dbReference type="EMBL" id="LHZT01000017">
    <property type="protein sequence ID" value="KXV61860.1"/>
    <property type="molecule type" value="Genomic_DNA"/>
</dbReference>
<dbReference type="SUPFAM" id="SSF56954">
    <property type="entry name" value="Outer membrane efflux proteins (OEP)"/>
    <property type="match status" value="1"/>
</dbReference>
<gene>
    <name evidence="1" type="ORF">AD947_00100</name>
</gene>
<dbReference type="PATRIC" id="fig|104102.12.peg.379"/>
<proteinExistence type="predicted"/>
<evidence type="ECO:0000313" key="2">
    <source>
        <dbReference type="Proteomes" id="UP000075411"/>
    </source>
</evidence>
<dbReference type="GO" id="GO:0015562">
    <property type="term" value="F:efflux transmembrane transporter activity"/>
    <property type="evidence" value="ECO:0007669"/>
    <property type="project" value="InterPro"/>
</dbReference>
<dbReference type="Gene3D" id="1.20.1600.10">
    <property type="entry name" value="Outer membrane efflux proteins (OEP)"/>
    <property type="match status" value="1"/>
</dbReference>
<protein>
    <recommendedName>
        <fullName evidence="3">RND transporter</fullName>
    </recommendedName>
</protein>
<dbReference type="AlphaFoldDB" id="A0A149U900"/>
<comment type="caution">
    <text evidence="1">The sequence shown here is derived from an EMBL/GenBank/DDBJ whole genome shotgun (WGS) entry which is preliminary data.</text>
</comment>
<dbReference type="Proteomes" id="UP000075411">
    <property type="component" value="Unassembled WGS sequence"/>
</dbReference>
<name>A0A149U900_9PROT</name>
<sequence length="104" mass="11332">MAAWRDDTTHTELLHRGSEDSRLASDRARRLYSAGLVGFLEVLTTERTALAAENAEAVARLERLQDAVNLYTAMGSGWQGVAVTATTLPVSLEQQGVLARAFKE</sequence>
<organism evidence="1 2">
    <name type="scientific">Acetobacter tropicalis</name>
    <dbReference type="NCBI Taxonomy" id="104102"/>
    <lineage>
        <taxon>Bacteria</taxon>
        <taxon>Pseudomonadati</taxon>
        <taxon>Pseudomonadota</taxon>
        <taxon>Alphaproteobacteria</taxon>
        <taxon>Acetobacterales</taxon>
        <taxon>Acetobacteraceae</taxon>
        <taxon>Acetobacter</taxon>
    </lineage>
</organism>
<evidence type="ECO:0000313" key="1">
    <source>
        <dbReference type="EMBL" id="KXV61860.1"/>
    </source>
</evidence>